<evidence type="ECO:0000313" key="3">
    <source>
        <dbReference type="Proteomes" id="UP000297777"/>
    </source>
</evidence>
<keyword evidence="3" id="KW-1185">Reference proteome</keyword>
<feature type="compositionally biased region" description="Acidic residues" evidence="1">
    <location>
        <begin position="178"/>
        <end position="187"/>
    </location>
</feature>
<protein>
    <submittedName>
        <fullName evidence="2">Uncharacterized protein</fullName>
    </submittedName>
</protein>
<organism evidence="2 3">
    <name type="scientific">Botrytis tulipae</name>
    <dbReference type="NCBI Taxonomy" id="87230"/>
    <lineage>
        <taxon>Eukaryota</taxon>
        <taxon>Fungi</taxon>
        <taxon>Dikarya</taxon>
        <taxon>Ascomycota</taxon>
        <taxon>Pezizomycotina</taxon>
        <taxon>Leotiomycetes</taxon>
        <taxon>Helotiales</taxon>
        <taxon>Sclerotiniaceae</taxon>
        <taxon>Botrytis</taxon>
    </lineage>
</organism>
<sequence>MKYTNYGQRMDGNITSEQQIHDNKKVLEQIYLHPLTQFQPSNYVNPSHVVYDSQYPRWIDPSTQIPNQNNQLDEDYNHPLSNGTILRESYPEVPKSNASIDPCYAHNNLNRMDPPDLIQQTNLEASIAPSSSAAGQYISVNNYNNNHITMMGHQSHGSQNLIDRNMQNTQIGNLNLDDQSDSSESDASETRKSKDTGTTRRKREPWTARTESSYPRVWMTEQEMKHIDPDYEKNPRLAFQDMTKAKNGMKSFQIDWDQVELLNEHRRNTANEENERMKCHAPGTYVQMFVPKLYFPKGRLRECRDEWLRRKQMGDTSDSWTNRMRRKADRSNFNPELEGDSNLKSSLEDFPETTLVVHSENANVQNTNYAKFLKEVEKPHVKRCDPERNTEE</sequence>
<evidence type="ECO:0000313" key="2">
    <source>
        <dbReference type="EMBL" id="TGO18422.1"/>
    </source>
</evidence>
<dbReference type="EMBL" id="PQXH01000010">
    <property type="protein sequence ID" value="TGO18422.1"/>
    <property type="molecule type" value="Genomic_DNA"/>
</dbReference>
<comment type="caution">
    <text evidence="2">The sequence shown here is derived from an EMBL/GenBank/DDBJ whole genome shotgun (WGS) entry which is preliminary data.</text>
</comment>
<feature type="compositionally biased region" description="Basic and acidic residues" evidence="1">
    <location>
        <begin position="188"/>
        <end position="198"/>
    </location>
</feature>
<name>A0A4Z1F670_9HELO</name>
<reference evidence="2 3" key="1">
    <citation type="submission" date="2017-12" db="EMBL/GenBank/DDBJ databases">
        <title>Comparative genomics of Botrytis spp.</title>
        <authorList>
            <person name="Valero-Jimenez C.A."/>
            <person name="Tapia P."/>
            <person name="Veloso J."/>
            <person name="Silva-Moreno E."/>
            <person name="Staats M."/>
            <person name="Valdes J.H."/>
            <person name="Van Kan J.A.L."/>
        </authorList>
    </citation>
    <scope>NUCLEOTIDE SEQUENCE [LARGE SCALE GENOMIC DNA]</scope>
    <source>
        <strain evidence="2 3">Bt9001</strain>
    </source>
</reference>
<gene>
    <name evidence="2" type="ORF">BTUL_0010g00920</name>
</gene>
<accession>A0A4Z1F670</accession>
<dbReference type="Proteomes" id="UP000297777">
    <property type="component" value="Unassembled WGS sequence"/>
</dbReference>
<proteinExistence type="predicted"/>
<dbReference type="OrthoDB" id="3530632at2759"/>
<evidence type="ECO:0000256" key="1">
    <source>
        <dbReference type="SAM" id="MobiDB-lite"/>
    </source>
</evidence>
<feature type="region of interest" description="Disordered" evidence="1">
    <location>
        <begin position="172"/>
        <end position="212"/>
    </location>
</feature>
<dbReference type="AlphaFoldDB" id="A0A4Z1F670"/>